<proteinExistence type="predicted"/>
<feature type="compositionally biased region" description="Pro residues" evidence="1">
    <location>
        <begin position="116"/>
        <end position="128"/>
    </location>
</feature>
<evidence type="ECO:0008006" key="4">
    <source>
        <dbReference type="Google" id="ProtNLM"/>
    </source>
</evidence>
<protein>
    <recommendedName>
        <fullName evidence="4">Zinc-ribbon 15 domain-containing protein</fullName>
    </recommendedName>
</protein>
<name>A0ABN1DLX5_SACER</name>
<dbReference type="EMBL" id="BAAAGS010000042">
    <property type="protein sequence ID" value="GAA0546973.1"/>
    <property type="molecule type" value="Genomic_DNA"/>
</dbReference>
<evidence type="ECO:0000313" key="3">
    <source>
        <dbReference type="Proteomes" id="UP001500729"/>
    </source>
</evidence>
<reference evidence="2 3" key="1">
    <citation type="journal article" date="2019" name="Int. J. Syst. Evol. Microbiol.">
        <title>The Global Catalogue of Microorganisms (GCM) 10K type strain sequencing project: providing services to taxonomists for standard genome sequencing and annotation.</title>
        <authorList>
            <consortium name="The Broad Institute Genomics Platform"/>
            <consortium name="The Broad Institute Genome Sequencing Center for Infectious Disease"/>
            <person name="Wu L."/>
            <person name="Ma J."/>
        </authorList>
    </citation>
    <scope>NUCLEOTIDE SEQUENCE [LARGE SCALE GENOMIC DNA]</scope>
    <source>
        <strain evidence="2 3">JCM 10303</strain>
    </source>
</reference>
<sequence>MIIFGTRRTVHRVANLLLHCRNCNQVCATTLNKGVTKFTLFFIPLFPVHIKHALTCTWCGATAQVPWAEADELVKQAQPQQAGPTPHAPAHPQAHGHASAPGYTGAPGYPSAPGTPRQPPIAPPPHQQ</sequence>
<feature type="region of interest" description="Disordered" evidence="1">
    <location>
        <begin position="72"/>
        <end position="128"/>
    </location>
</feature>
<gene>
    <name evidence="2" type="ORF">GCM10009533_52220</name>
</gene>
<accession>A0ABN1DLX5</accession>
<keyword evidence="3" id="KW-1185">Reference proteome</keyword>
<comment type="caution">
    <text evidence="2">The sequence shown here is derived from an EMBL/GenBank/DDBJ whole genome shotgun (WGS) entry which is preliminary data.</text>
</comment>
<dbReference type="PANTHER" id="PTHR28139:SF1">
    <property type="entry name" value="UPF0768 PROTEIN YBL029C-A"/>
    <property type="match status" value="1"/>
</dbReference>
<evidence type="ECO:0000313" key="2">
    <source>
        <dbReference type="EMBL" id="GAA0546973.1"/>
    </source>
</evidence>
<feature type="compositionally biased region" description="Low complexity" evidence="1">
    <location>
        <begin position="76"/>
        <end position="102"/>
    </location>
</feature>
<organism evidence="2 3">
    <name type="scientific">Saccharopolyspora erythraea</name>
    <name type="common">Streptomyces erythraeus</name>
    <dbReference type="NCBI Taxonomy" id="1836"/>
    <lineage>
        <taxon>Bacteria</taxon>
        <taxon>Bacillati</taxon>
        <taxon>Actinomycetota</taxon>
        <taxon>Actinomycetes</taxon>
        <taxon>Pseudonocardiales</taxon>
        <taxon>Pseudonocardiaceae</taxon>
        <taxon>Saccharopolyspora</taxon>
    </lineage>
</organism>
<dbReference type="PANTHER" id="PTHR28139">
    <property type="entry name" value="UPF0768 PROTEIN YBL029C-A"/>
    <property type="match status" value="1"/>
</dbReference>
<dbReference type="Proteomes" id="UP001500729">
    <property type="component" value="Unassembled WGS sequence"/>
</dbReference>
<evidence type="ECO:0000256" key="1">
    <source>
        <dbReference type="SAM" id="MobiDB-lite"/>
    </source>
</evidence>